<dbReference type="Proteomes" id="UP000053681">
    <property type="component" value="Unassembled WGS sequence"/>
</dbReference>
<feature type="domain" description="LysM" evidence="4">
    <location>
        <begin position="88"/>
        <end position="131"/>
    </location>
</feature>
<dbReference type="EMBL" id="LNQP01000091">
    <property type="protein sequence ID" value="KSU86355.1"/>
    <property type="molecule type" value="Genomic_DNA"/>
</dbReference>
<organism evidence="5 6">
    <name type="scientific">Priestia veravalensis</name>
    <dbReference type="NCBI Taxonomy" id="1414648"/>
    <lineage>
        <taxon>Bacteria</taxon>
        <taxon>Bacillati</taxon>
        <taxon>Bacillota</taxon>
        <taxon>Bacilli</taxon>
        <taxon>Bacillales</taxon>
        <taxon>Bacillaceae</taxon>
        <taxon>Priestia</taxon>
    </lineage>
</organism>
<evidence type="ECO:0000256" key="1">
    <source>
        <dbReference type="ARBA" id="ARBA00022729"/>
    </source>
</evidence>
<feature type="compositionally biased region" description="Low complexity" evidence="2">
    <location>
        <begin position="204"/>
        <end position="217"/>
    </location>
</feature>
<dbReference type="GO" id="GO:0019867">
    <property type="term" value="C:outer membrane"/>
    <property type="evidence" value="ECO:0007669"/>
    <property type="project" value="InterPro"/>
</dbReference>
<dbReference type="InterPro" id="IPR010611">
    <property type="entry name" value="3D_dom"/>
</dbReference>
<feature type="domain" description="LysM" evidence="4">
    <location>
        <begin position="155"/>
        <end position="198"/>
    </location>
</feature>
<feature type="domain" description="LysM" evidence="4">
    <location>
        <begin position="27"/>
        <end position="70"/>
    </location>
</feature>
<dbReference type="InterPro" id="IPR051933">
    <property type="entry name" value="Resuscitation_pf_RpfB"/>
</dbReference>
<dbReference type="PANTHER" id="PTHR39160:SF6">
    <property type="entry name" value="CELL WALL-BINDING PROTEIN YOCH"/>
    <property type="match status" value="1"/>
</dbReference>
<evidence type="ECO:0000256" key="2">
    <source>
        <dbReference type="SAM" id="MobiDB-lite"/>
    </source>
</evidence>
<dbReference type="Gene3D" id="2.40.40.10">
    <property type="entry name" value="RlpA-like domain"/>
    <property type="match status" value="1"/>
</dbReference>
<protein>
    <submittedName>
        <fullName evidence="5">Peptidoglycan-binding protein</fullName>
    </submittedName>
</protein>
<proteinExistence type="predicted"/>
<keyword evidence="1 3" id="KW-0732">Signal</keyword>
<gene>
    <name evidence="5" type="ORF">AS180_19085</name>
</gene>
<evidence type="ECO:0000256" key="3">
    <source>
        <dbReference type="SAM" id="SignalP"/>
    </source>
</evidence>
<dbReference type="Pfam" id="PF01476">
    <property type="entry name" value="LysM"/>
    <property type="match status" value="3"/>
</dbReference>
<accession>A0A0V8JH32</accession>
<dbReference type="InterPro" id="IPR018392">
    <property type="entry name" value="LysM"/>
</dbReference>
<sequence length="326" mass="34768">MKKHIFSLGATALVSMGIAGMASADAETYKVQSGDTLYSISKKYNVSVKDLQAWNNLSSTIIYTNQTLHISSSADTHTASPTSSTSQNTYKVQSGDTLYRIAKSHGLSVEQLKQYNNLSSNIIYVNQVLTVNGASAVTAPPDEKIEQPQQQAPTSTYKVKPGDTLWSIAQRHGISVSTLQQLNGLSANTIYINQTLKVNGSVAPAPAAPEVSNPVSSKPQTPNPSENQEVKKEFQVVATAYTAFCTGCSGITKIGIDLRANPNQKVIAVDPSIIPLGSRVYVDGYGEAIAGDTGGAIKGNRIDVFIPSQSDAMKWGRKTVTVKVLN</sequence>
<dbReference type="SUPFAM" id="SSF54106">
    <property type="entry name" value="LysM domain"/>
    <property type="match status" value="3"/>
</dbReference>
<dbReference type="RefSeq" id="WP_025908449.1">
    <property type="nucleotide sequence ID" value="NZ_KQ758705.1"/>
</dbReference>
<dbReference type="Pfam" id="PF06725">
    <property type="entry name" value="3D"/>
    <property type="match status" value="1"/>
</dbReference>
<dbReference type="PROSITE" id="PS51782">
    <property type="entry name" value="LYSM"/>
    <property type="match status" value="3"/>
</dbReference>
<dbReference type="GO" id="GO:0004553">
    <property type="term" value="F:hydrolase activity, hydrolyzing O-glycosyl compounds"/>
    <property type="evidence" value="ECO:0007669"/>
    <property type="project" value="InterPro"/>
</dbReference>
<name>A0A0V8JH32_9BACI</name>
<feature type="compositionally biased region" description="Polar residues" evidence="2">
    <location>
        <begin position="218"/>
        <end position="227"/>
    </location>
</feature>
<reference evidence="5 6" key="1">
    <citation type="submission" date="2015-11" db="EMBL/GenBank/DDBJ databases">
        <title>Bacillus caseinolyticus sp nov.</title>
        <authorList>
            <person name="Dastager S.G."/>
            <person name="Mawlankar R."/>
        </authorList>
    </citation>
    <scope>NUCLEOTIDE SEQUENCE [LARGE SCALE GENOMIC DNA]</scope>
    <source>
        <strain evidence="5 6">SGD-V-76</strain>
    </source>
</reference>
<dbReference type="AlphaFoldDB" id="A0A0V8JH32"/>
<feature type="region of interest" description="Disordered" evidence="2">
    <location>
        <begin position="204"/>
        <end position="228"/>
    </location>
</feature>
<dbReference type="InterPro" id="IPR036908">
    <property type="entry name" value="RlpA-like_sf"/>
</dbReference>
<dbReference type="GO" id="GO:0009254">
    <property type="term" value="P:peptidoglycan turnover"/>
    <property type="evidence" value="ECO:0007669"/>
    <property type="project" value="InterPro"/>
</dbReference>
<keyword evidence="6" id="KW-1185">Reference proteome</keyword>
<dbReference type="SMART" id="SM00257">
    <property type="entry name" value="LysM"/>
    <property type="match status" value="3"/>
</dbReference>
<feature type="chain" id="PRO_5006893956" evidence="3">
    <location>
        <begin position="25"/>
        <end position="326"/>
    </location>
</feature>
<dbReference type="CDD" id="cd22786">
    <property type="entry name" value="DPBB_YuiC-like"/>
    <property type="match status" value="1"/>
</dbReference>
<dbReference type="CDD" id="cd00118">
    <property type="entry name" value="LysM"/>
    <property type="match status" value="3"/>
</dbReference>
<dbReference type="SUPFAM" id="SSF50685">
    <property type="entry name" value="Barwin-like endoglucanases"/>
    <property type="match status" value="1"/>
</dbReference>
<dbReference type="Gene3D" id="3.10.350.10">
    <property type="entry name" value="LysM domain"/>
    <property type="match status" value="3"/>
</dbReference>
<evidence type="ECO:0000313" key="6">
    <source>
        <dbReference type="Proteomes" id="UP000053681"/>
    </source>
</evidence>
<evidence type="ECO:0000259" key="4">
    <source>
        <dbReference type="PROSITE" id="PS51782"/>
    </source>
</evidence>
<comment type="caution">
    <text evidence="5">The sequence shown here is derived from an EMBL/GenBank/DDBJ whole genome shotgun (WGS) entry which is preliminary data.</text>
</comment>
<dbReference type="PANTHER" id="PTHR39160">
    <property type="entry name" value="CELL WALL-BINDING PROTEIN YOCH"/>
    <property type="match status" value="1"/>
</dbReference>
<dbReference type="InterPro" id="IPR036779">
    <property type="entry name" value="LysM_dom_sf"/>
</dbReference>
<feature type="signal peptide" evidence="3">
    <location>
        <begin position="1"/>
        <end position="24"/>
    </location>
</feature>
<evidence type="ECO:0000313" key="5">
    <source>
        <dbReference type="EMBL" id="KSU86355.1"/>
    </source>
</evidence>